<keyword evidence="2" id="KW-1185">Reference proteome</keyword>
<reference evidence="1" key="1">
    <citation type="journal article" date="2018" name="Virology">
        <title>A giant virus infecting green algae encodes key fermentation genes.</title>
        <authorList>
            <person name="Schvarcz C.R."/>
            <person name="Steward G.F."/>
        </authorList>
    </citation>
    <scope>NUCLEOTIDE SEQUENCE [LARGE SCALE GENOMIC DNA]</scope>
</reference>
<evidence type="ECO:0000313" key="2">
    <source>
        <dbReference type="Proteomes" id="UP000244773"/>
    </source>
</evidence>
<proteinExistence type="predicted"/>
<dbReference type="EMBL" id="KY322437">
    <property type="protein sequence ID" value="AUF82361.1"/>
    <property type="molecule type" value="Genomic_DNA"/>
</dbReference>
<evidence type="ECO:0000313" key="1">
    <source>
        <dbReference type="EMBL" id="AUF82361.1"/>
    </source>
</evidence>
<organism evidence="1">
    <name type="scientific">Tetraselmis virus 1</name>
    <dbReference type="NCBI Taxonomy" id="2060617"/>
    <lineage>
        <taxon>Viruses</taxon>
        <taxon>Varidnaviria</taxon>
        <taxon>Bamfordvirae</taxon>
        <taxon>Nucleocytoviricota</taxon>
        <taxon>Megaviricetes</taxon>
        <taxon>Imitervirales</taxon>
        <taxon>Allomimiviridae</taxon>
        <taxon>Oceanusvirus</taxon>
        <taxon>Oceanusvirus kaneohense</taxon>
    </lineage>
</organism>
<dbReference type="Proteomes" id="UP000244773">
    <property type="component" value="Segment"/>
</dbReference>
<sequence>MGALEDLLKNDTGSMMISALLGFGLAAAMFKVCQGRDCIVTKGPNVKYVTSNIWKDGKNCYKYYVQSVDCPEKSNSDVESGRLAVPVS</sequence>
<accession>A0A2P0VN96</accession>
<protein>
    <submittedName>
        <fullName evidence="1">Uncharacterized protein</fullName>
    </submittedName>
</protein>
<gene>
    <name evidence="1" type="ORF">TetV_269</name>
</gene>
<name>A0A2P0VN96_9VIRU</name>